<dbReference type="PANTHER" id="PTHR28219:SF1">
    <property type="entry name" value="UPF0642 PROTEIN YBL028C"/>
    <property type="match status" value="1"/>
</dbReference>
<dbReference type="Proteomes" id="UP000290288">
    <property type="component" value="Unassembled WGS sequence"/>
</dbReference>
<reference evidence="2 3" key="1">
    <citation type="submission" date="2019-01" db="EMBL/GenBank/DDBJ databases">
        <title>Draft genome sequence of Psathyrella aberdarensis IHI B618.</title>
        <authorList>
            <person name="Buettner E."/>
            <person name="Kellner H."/>
        </authorList>
    </citation>
    <scope>NUCLEOTIDE SEQUENCE [LARGE SCALE GENOMIC DNA]</scope>
    <source>
        <strain evidence="2 3">IHI B618</strain>
    </source>
</reference>
<dbReference type="EMBL" id="SDEE01000008">
    <property type="protein sequence ID" value="RXW25157.1"/>
    <property type="molecule type" value="Genomic_DNA"/>
</dbReference>
<accession>A0A4Q2DXD4</accession>
<evidence type="ECO:0000313" key="3">
    <source>
        <dbReference type="Proteomes" id="UP000290288"/>
    </source>
</evidence>
<dbReference type="PANTHER" id="PTHR28219">
    <property type="entry name" value="UPF0642 PROTEIN YBL028C"/>
    <property type="match status" value="1"/>
</dbReference>
<protein>
    <recommendedName>
        <fullName evidence="1">DUF2423 domain-containing protein</fullName>
    </recommendedName>
</protein>
<comment type="caution">
    <text evidence="2">The sequence shown here is derived from an EMBL/GenBank/DDBJ whole genome shotgun (WGS) entry which is preliminary data.</text>
</comment>
<dbReference type="GO" id="GO:0030687">
    <property type="term" value="C:preribosome, large subunit precursor"/>
    <property type="evidence" value="ECO:0007669"/>
    <property type="project" value="TreeGrafter"/>
</dbReference>
<evidence type="ECO:0000313" key="2">
    <source>
        <dbReference type="EMBL" id="RXW25157.1"/>
    </source>
</evidence>
<proteinExistence type="predicted"/>
<name>A0A4Q2DXD4_9AGAR</name>
<dbReference type="OrthoDB" id="4087970at2759"/>
<sequence>MAKSLRSKTKRSFRAKKREEGVYAAAHAARLQRLSSKLVETIKKDAEGDVSLDSAADEEPVDEVPGWLTTALGFMPDFELEDLAHLACYHTTTYPTLVEV</sequence>
<dbReference type="AlphaFoldDB" id="A0A4Q2DXD4"/>
<organism evidence="2 3">
    <name type="scientific">Candolleomyces aberdarensis</name>
    <dbReference type="NCBI Taxonomy" id="2316362"/>
    <lineage>
        <taxon>Eukaryota</taxon>
        <taxon>Fungi</taxon>
        <taxon>Dikarya</taxon>
        <taxon>Basidiomycota</taxon>
        <taxon>Agaricomycotina</taxon>
        <taxon>Agaricomycetes</taxon>
        <taxon>Agaricomycetidae</taxon>
        <taxon>Agaricales</taxon>
        <taxon>Agaricineae</taxon>
        <taxon>Psathyrellaceae</taxon>
        <taxon>Candolleomyces</taxon>
    </lineage>
</organism>
<feature type="domain" description="DUF2423" evidence="1">
    <location>
        <begin position="1"/>
        <end position="44"/>
    </location>
</feature>
<evidence type="ECO:0000259" key="1">
    <source>
        <dbReference type="Pfam" id="PF10338"/>
    </source>
</evidence>
<keyword evidence="3" id="KW-1185">Reference proteome</keyword>
<dbReference type="Pfam" id="PF10338">
    <property type="entry name" value="YBL028C_N"/>
    <property type="match status" value="1"/>
</dbReference>
<gene>
    <name evidence="2" type="ORF">EST38_g680</name>
</gene>
<dbReference type="InterPro" id="IPR019434">
    <property type="entry name" value="DUF2423"/>
</dbReference>
<dbReference type="STRING" id="2316362.A0A4Q2DXD4"/>